<evidence type="ECO:0000256" key="2">
    <source>
        <dbReference type="ARBA" id="ARBA00006411"/>
    </source>
</evidence>
<organism evidence="5 6">
    <name type="scientific">Kutzneria viridogrisea</name>
    <dbReference type="NCBI Taxonomy" id="47990"/>
    <lineage>
        <taxon>Bacteria</taxon>
        <taxon>Bacillati</taxon>
        <taxon>Actinomycetota</taxon>
        <taxon>Actinomycetes</taxon>
        <taxon>Pseudonocardiales</taxon>
        <taxon>Pseudonocardiaceae</taxon>
        <taxon>Kutzneria</taxon>
    </lineage>
</organism>
<keyword evidence="3" id="KW-0963">Cytoplasm</keyword>
<gene>
    <name evidence="5" type="ORF">BC739_007430</name>
</gene>
<evidence type="ECO:0000256" key="3">
    <source>
        <dbReference type="ARBA" id="ARBA00022490"/>
    </source>
</evidence>
<evidence type="ECO:0008006" key="7">
    <source>
        <dbReference type="Google" id="ProtNLM"/>
    </source>
</evidence>
<proteinExistence type="inferred from homology"/>
<keyword evidence="6" id="KW-1185">Reference proteome</keyword>
<evidence type="ECO:0000313" key="5">
    <source>
        <dbReference type="EMBL" id="MBA8930197.1"/>
    </source>
</evidence>
<reference evidence="5 6" key="1">
    <citation type="submission" date="2020-08" db="EMBL/GenBank/DDBJ databases">
        <title>Genomic Encyclopedia of Archaeal and Bacterial Type Strains, Phase II (KMG-II): from individual species to whole genera.</title>
        <authorList>
            <person name="Goeker M."/>
        </authorList>
    </citation>
    <scope>NUCLEOTIDE SEQUENCE [LARGE SCALE GENOMIC DNA]</scope>
    <source>
        <strain evidence="5 6">DSM 43850</strain>
    </source>
</reference>
<dbReference type="InterPro" id="IPR025734">
    <property type="entry name" value="EspG"/>
</dbReference>
<dbReference type="Pfam" id="PF14011">
    <property type="entry name" value="ESX-1_EspG"/>
    <property type="match status" value="1"/>
</dbReference>
<keyword evidence="4" id="KW-0143">Chaperone</keyword>
<sequence>MVVIELDYAELGVAWQRSQLPALPMVVAWRNNFVPPADPQHALDQAEARLRARGLLDRHLDDDLYGALALLAHAPFELDLRFAAAPGRELRACVTARAGHAARFLVDGERVRIDTIPGHAAATALLSLLPAVASGPGHAVSLLTAELEAALARLAEFGEDSDAGFTAALRARGVRSDDARNLVALLGGERVGFGKIGAAVRDHAGRRHRSPTVLQVIDTARGRAAVYERAGFTVAAPADLGLLMRVTDDLLAGTRQRL</sequence>
<dbReference type="EMBL" id="JACJID010000006">
    <property type="protein sequence ID" value="MBA8930197.1"/>
    <property type="molecule type" value="Genomic_DNA"/>
</dbReference>
<comment type="subcellular location">
    <subcellularLocation>
        <location evidence="1">Cytoplasm</location>
    </subcellularLocation>
</comment>
<comment type="caution">
    <text evidence="5">The sequence shown here is derived from an EMBL/GenBank/DDBJ whole genome shotgun (WGS) entry which is preliminary data.</text>
</comment>
<comment type="similarity">
    <text evidence="2">Belongs to the EspG family.</text>
</comment>
<evidence type="ECO:0000256" key="4">
    <source>
        <dbReference type="ARBA" id="ARBA00023186"/>
    </source>
</evidence>
<accession>A0ABR6BTG6</accession>
<dbReference type="RefSeq" id="WP_182839741.1">
    <property type="nucleotide sequence ID" value="NZ_JACJID010000006.1"/>
</dbReference>
<evidence type="ECO:0000313" key="6">
    <source>
        <dbReference type="Proteomes" id="UP000517916"/>
    </source>
</evidence>
<evidence type="ECO:0000256" key="1">
    <source>
        <dbReference type="ARBA" id="ARBA00004496"/>
    </source>
</evidence>
<dbReference type="Proteomes" id="UP000517916">
    <property type="component" value="Unassembled WGS sequence"/>
</dbReference>
<name>A0ABR6BTG6_9PSEU</name>
<protein>
    <recommendedName>
        <fullName evidence="7">EspG family protein</fullName>
    </recommendedName>
</protein>